<reference evidence="1 2" key="1">
    <citation type="submission" date="2015-12" db="EMBL/GenBank/DDBJ databases">
        <title>Draft genome sequence of Moniliophthora roreri, the causal agent of frosty pod rot of cacao.</title>
        <authorList>
            <person name="Aime M.C."/>
            <person name="Diaz-Valderrama J.R."/>
            <person name="Kijpornyongpan T."/>
            <person name="Phillips-Mora W."/>
        </authorList>
    </citation>
    <scope>NUCLEOTIDE SEQUENCE [LARGE SCALE GENOMIC DNA]</scope>
    <source>
        <strain evidence="1 2">MCA 2952</strain>
    </source>
</reference>
<accession>A0A0W0FNN3</accession>
<evidence type="ECO:0000313" key="1">
    <source>
        <dbReference type="EMBL" id="KTB37897.1"/>
    </source>
</evidence>
<dbReference type="AlphaFoldDB" id="A0A0W0FNN3"/>
<dbReference type="EMBL" id="LATX01001805">
    <property type="protein sequence ID" value="KTB37897.1"/>
    <property type="molecule type" value="Genomic_DNA"/>
</dbReference>
<proteinExistence type="predicted"/>
<sequence>MCLFGHLSASVRHKSYWALITLQPAKTTVPLLGMQLQTVFNSVILFLLAANVMAAPAPVPDAQGELVARQQCTGNDFSDTTLCP</sequence>
<gene>
    <name evidence="1" type="ORF">WG66_9532</name>
</gene>
<protein>
    <submittedName>
        <fullName evidence="1">Uncharacterized protein</fullName>
    </submittedName>
</protein>
<name>A0A0W0FNN3_MONRR</name>
<organism evidence="1 2">
    <name type="scientific">Moniliophthora roreri</name>
    <name type="common">Frosty pod rot fungus</name>
    <name type="synonym">Monilia roreri</name>
    <dbReference type="NCBI Taxonomy" id="221103"/>
    <lineage>
        <taxon>Eukaryota</taxon>
        <taxon>Fungi</taxon>
        <taxon>Dikarya</taxon>
        <taxon>Basidiomycota</taxon>
        <taxon>Agaricomycotina</taxon>
        <taxon>Agaricomycetes</taxon>
        <taxon>Agaricomycetidae</taxon>
        <taxon>Agaricales</taxon>
        <taxon>Marasmiineae</taxon>
        <taxon>Marasmiaceae</taxon>
        <taxon>Moniliophthora</taxon>
    </lineage>
</organism>
<dbReference type="Proteomes" id="UP000054988">
    <property type="component" value="Unassembled WGS sequence"/>
</dbReference>
<comment type="caution">
    <text evidence="1">The sequence shown here is derived from an EMBL/GenBank/DDBJ whole genome shotgun (WGS) entry which is preliminary data.</text>
</comment>
<evidence type="ECO:0000313" key="2">
    <source>
        <dbReference type="Proteomes" id="UP000054988"/>
    </source>
</evidence>